<dbReference type="EMBL" id="CP036526">
    <property type="protein sequence ID" value="QDT09195.1"/>
    <property type="molecule type" value="Genomic_DNA"/>
</dbReference>
<dbReference type="InterPro" id="IPR003099">
    <property type="entry name" value="Prephen_DH"/>
</dbReference>
<evidence type="ECO:0000256" key="1">
    <source>
        <dbReference type="ARBA" id="ARBA00023002"/>
    </source>
</evidence>
<dbReference type="Gene3D" id="3.40.50.720">
    <property type="entry name" value="NAD(P)-binding Rossmann-like Domain"/>
    <property type="match status" value="1"/>
</dbReference>
<dbReference type="GO" id="GO:0004665">
    <property type="term" value="F:prephenate dehydrogenase (NADP+) activity"/>
    <property type="evidence" value="ECO:0007669"/>
    <property type="project" value="InterPro"/>
</dbReference>
<dbReference type="InterPro" id="IPR036291">
    <property type="entry name" value="NAD(P)-bd_dom_sf"/>
</dbReference>
<reference evidence="3 4" key="1">
    <citation type="submission" date="2019-02" db="EMBL/GenBank/DDBJ databases">
        <title>Deep-cultivation of Planctomycetes and their phenomic and genomic characterization uncovers novel biology.</title>
        <authorList>
            <person name="Wiegand S."/>
            <person name="Jogler M."/>
            <person name="Boedeker C."/>
            <person name="Pinto D."/>
            <person name="Vollmers J."/>
            <person name="Rivas-Marin E."/>
            <person name="Kohn T."/>
            <person name="Peeters S.H."/>
            <person name="Heuer A."/>
            <person name="Rast P."/>
            <person name="Oberbeckmann S."/>
            <person name="Bunk B."/>
            <person name="Jeske O."/>
            <person name="Meyerdierks A."/>
            <person name="Storesund J.E."/>
            <person name="Kallscheuer N."/>
            <person name="Luecker S."/>
            <person name="Lage O.M."/>
            <person name="Pohl T."/>
            <person name="Merkel B.J."/>
            <person name="Hornburger P."/>
            <person name="Mueller R.-W."/>
            <person name="Bruemmer F."/>
            <person name="Labrenz M."/>
            <person name="Spormann A.M."/>
            <person name="Op den Camp H."/>
            <person name="Overmann J."/>
            <person name="Amann R."/>
            <person name="Jetten M.S.M."/>
            <person name="Mascher T."/>
            <person name="Medema M.H."/>
            <person name="Devos D.P."/>
            <person name="Kaster A.-K."/>
            <person name="Ovreas L."/>
            <person name="Rohde M."/>
            <person name="Galperin M.Y."/>
            <person name="Jogler C."/>
        </authorList>
    </citation>
    <scope>NUCLEOTIDE SEQUENCE [LARGE SCALE GENOMIC DNA]</scope>
    <source>
        <strain evidence="3 4">K23_9</strain>
    </source>
</reference>
<dbReference type="Pfam" id="PF02153">
    <property type="entry name" value="PDH_N"/>
    <property type="match status" value="1"/>
</dbReference>
<dbReference type="GO" id="GO:0006571">
    <property type="term" value="P:tyrosine biosynthetic process"/>
    <property type="evidence" value="ECO:0007669"/>
    <property type="project" value="InterPro"/>
</dbReference>
<name>A0A517NPY9_9BACT</name>
<dbReference type="InterPro" id="IPR046826">
    <property type="entry name" value="PDH_N"/>
</dbReference>
<gene>
    <name evidence="3" type="ORF">K239x_11400</name>
</gene>
<proteinExistence type="predicted"/>
<keyword evidence="4" id="KW-1185">Reference proteome</keyword>
<dbReference type="Pfam" id="PF20463">
    <property type="entry name" value="PDH_C"/>
    <property type="match status" value="1"/>
</dbReference>
<dbReference type="PROSITE" id="PS51176">
    <property type="entry name" value="PDH_ADH"/>
    <property type="match status" value="1"/>
</dbReference>
<dbReference type="GO" id="GO:0070403">
    <property type="term" value="F:NAD+ binding"/>
    <property type="evidence" value="ECO:0007669"/>
    <property type="project" value="InterPro"/>
</dbReference>
<sequence>MTPPFLPKRVAILGVGLLGGSLALSLRRKLPQTQFVGYSRSEAKRRLAIDLGVIDVAAPSIEEASDHSDVIVVAAPVDKIAEVANLAAAAAPPDCLITDVGSTKATIVDAISLPNFVAAHPIAGSEKTGAQNATAELFDGKLIVITPGPMTDSAKLQACEQFWQLTGGRTVQLSPAEHDAHLAAVSHVPHLMSSLVARLLPDAAGDLVGSGWRDITRVAAGDPTLWTAICSENRLAILEQLKRLTDDVESLTAILRNADDQRLHEWLREAQMLKQATE</sequence>
<keyword evidence="1" id="KW-0560">Oxidoreductase</keyword>
<dbReference type="OrthoDB" id="9802008at2"/>
<protein>
    <submittedName>
        <fullName evidence="3">Prephenate dehydrogenase</fullName>
    </submittedName>
</protein>
<dbReference type="PANTHER" id="PTHR21363">
    <property type="entry name" value="PREPHENATE DEHYDROGENASE"/>
    <property type="match status" value="1"/>
</dbReference>
<dbReference type="SUPFAM" id="SSF51735">
    <property type="entry name" value="NAD(P)-binding Rossmann-fold domains"/>
    <property type="match status" value="1"/>
</dbReference>
<dbReference type="AlphaFoldDB" id="A0A517NPY9"/>
<evidence type="ECO:0000313" key="4">
    <source>
        <dbReference type="Proteomes" id="UP000319817"/>
    </source>
</evidence>
<dbReference type="Gene3D" id="1.10.3660.10">
    <property type="entry name" value="6-phosphogluconate dehydrogenase C-terminal like domain"/>
    <property type="match status" value="1"/>
</dbReference>
<evidence type="ECO:0000259" key="2">
    <source>
        <dbReference type="PROSITE" id="PS51176"/>
    </source>
</evidence>
<dbReference type="SUPFAM" id="SSF48179">
    <property type="entry name" value="6-phosphogluconate dehydrogenase C-terminal domain-like"/>
    <property type="match status" value="1"/>
</dbReference>
<dbReference type="InterPro" id="IPR046825">
    <property type="entry name" value="PDH_C"/>
</dbReference>
<organism evidence="3 4">
    <name type="scientific">Stieleria marina</name>
    <dbReference type="NCBI Taxonomy" id="1930275"/>
    <lineage>
        <taxon>Bacteria</taxon>
        <taxon>Pseudomonadati</taxon>
        <taxon>Planctomycetota</taxon>
        <taxon>Planctomycetia</taxon>
        <taxon>Pirellulales</taxon>
        <taxon>Pirellulaceae</taxon>
        <taxon>Stieleria</taxon>
    </lineage>
</organism>
<accession>A0A517NPY9</accession>
<dbReference type="FunFam" id="3.40.50.720:FF:000208">
    <property type="entry name" value="Prephenate dehydrogenase"/>
    <property type="match status" value="1"/>
</dbReference>
<dbReference type="RefSeq" id="WP_145416726.1">
    <property type="nucleotide sequence ID" value="NZ_CP036526.1"/>
</dbReference>
<dbReference type="Proteomes" id="UP000319817">
    <property type="component" value="Chromosome"/>
</dbReference>
<dbReference type="InterPro" id="IPR050812">
    <property type="entry name" value="Preph/Arog_dehydrog"/>
</dbReference>
<dbReference type="PANTHER" id="PTHR21363:SF0">
    <property type="entry name" value="PREPHENATE DEHYDROGENASE [NADP(+)]"/>
    <property type="match status" value="1"/>
</dbReference>
<dbReference type="InterPro" id="IPR008927">
    <property type="entry name" value="6-PGluconate_DH-like_C_sf"/>
</dbReference>
<evidence type="ECO:0000313" key="3">
    <source>
        <dbReference type="EMBL" id="QDT09195.1"/>
    </source>
</evidence>
<dbReference type="GO" id="GO:0008977">
    <property type="term" value="F:prephenate dehydrogenase (NAD+) activity"/>
    <property type="evidence" value="ECO:0007669"/>
    <property type="project" value="InterPro"/>
</dbReference>
<feature type="domain" description="Prephenate/arogenate dehydrogenase" evidence="2">
    <location>
        <begin position="8"/>
        <end position="278"/>
    </location>
</feature>